<dbReference type="InterPro" id="IPR023210">
    <property type="entry name" value="NADP_OxRdtase_dom"/>
</dbReference>
<protein>
    <submittedName>
        <fullName evidence="2">Aldo/keto reductase-like oxidoreductase</fullName>
    </submittedName>
</protein>
<dbReference type="PRINTS" id="PR00069">
    <property type="entry name" value="ALDKETRDTASE"/>
</dbReference>
<accession>A0ABT2EPD1</accession>
<dbReference type="Gene3D" id="3.20.20.100">
    <property type="entry name" value="NADP-dependent oxidoreductase domain"/>
    <property type="match status" value="1"/>
</dbReference>
<dbReference type="SUPFAM" id="SSF51430">
    <property type="entry name" value="NAD(P)-linked oxidoreductase"/>
    <property type="match status" value="1"/>
</dbReference>
<dbReference type="EMBL" id="JANUCP010000004">
    <property type="protein sequence ID" value="MCS3919816.1"/>
    <property type="molecule type" value="Genomic_DNA"/>
</dbReference>
<dbReference type="InterPro" id="IPR053135">
    <property type="entry name" value="AKR2_Oxidoreductase"/>
</dbReference>
<reference evidence="2 3" key="1">
    <citation type="submission" date="2022-08" db="EMBL/GenBank/DDBJ databases">
        <title>Bacterial and archaeal communities from various locations to study Microbial Dark Matter (Phase II).</title>
        <authorList>
            <person name="Stepanauskas R."/>
        </authorList>
    </citation>
    <scope>NUCLEOTIDE SEQUENCE [LARGE SCALE GENOMIC DNA]</scope>
    <source>
        <strain evidence="2 3">PD1</strain>
    </source>
</reference>
<organism evidence="2 3">
    <name type="scientific">Candidatus Fervidibacter sacchari</name>
    <dbReference type="NCBI Taxonomy" id="1448929"/>
    <lineage>
        <taxon>Bacteria</taxon>
        <taxon>Candidatus Fervidibacterota</taxon>
        <taxon>Candidatus Fervidibacter</taxon>
    </lineage>
</organism>
<feature type="domain" description="NADP-dependent oxidoreductase" evidence="1">
    <location>
        <begin position="46"/>
        <end position="313"/>
    </location>
</feature>
<dbReference type="Proteomes" id="UP001204798">
    <property type="component" value="Unassembled WGS sequence"/>
</dbReference>
<comment type="caution">
    <text evidence="2">The sequence shown here is derived from an EMBL/GenBank/DDBJ whole genome shotgun (WGS) entry which is preliminary data.</text>
</comment>
<sequence>MLTRREFLKKTVQGLTALAVSESVMTQSSTIPMRTLGKTGLKLPVLGFGGAVLASFWGNPLSYKERVELVRYAYERGVRYFDTAGNYGESQSILGEALKDRRKDVCLVTKVETTKPEEVRKAVEKSLKELQTDYLDILLIHGTPGLEQMSIEQAMKIHAELVKLRDEKITRFIGFSAHGYFDKALALIKTGEFDMCMLAYGYIPFAFRSFLAPQMVKLRDECLTKAHELGMGVVAMKVLSGGLIGRWSSYLVPGFDEKRLEQLPAAAIRYVMQDKRINLLVIGMRSKEEVDANIKVVSADSKFTKEDRALLAEFTRKLYETAIVKKMRRE</sequence>
<dbReference type="RefSeq" id="WP_259096674.1">
    <property type="nucleotide sequence ID" value="NZ_CP130454.1"/>
</dbReference>
<keyword evidence="3" id="KW-1185">Reference proteome</keyword>
<dbReference type="InterPro" id="IPR020471">
    <property type="entry name" value="AKR"/>
</dbReference>
<name>A0ABT2EPD1_9BACT</name>
<evidence type="ECO:0000259" key="1">
    <source>
        <dbReference type="Pfam" id="PF00248"/>
    </source>
</evidence>
<dbReference type="PANTHER" id="PTHR43312:SF1">
    <property type="entry name" value="NADP-DEPENDENT OXIDOREDUCTASE DOMAIN-CONTAINING PROTEIN"/>
    <property type="match status" value="1"/>
</dbReference>
<dbReference type="CDD" id="cd19105">
    <property type="entry name" value="AKR_unchar"/>
    <property type="match status" value="1"/>
</dbReference>
<dbReference type="PANTHER" id="PTHR43312">
    <property type="entry name" value="D-THREO-ALDOSE 1-DEHYDROGENASE"/>
    <property type="match status" value="1"/>
</dbReference>
<dbReference type="InterPro" id="IPR036812">
    <property type="entry name" value="NAD(P)_OxRdtase_dom_sf"/>
</dbReference>
<dbReference type="Pfam" id="PF00248">
    <property type="entry name" value="Aldo_ket_red"/>
    <property type="match status" value="1"/>
</dbReference>
<evidence type="ECO:0000313" key="2">
    <source>
        <dbReference type="EMBL" id="MCS3919816.1"/>
    </source>
</evidence>
<evidence type="ECO:0000313" key="3">
    <source>
        <dbReference type="Proteomes" id="UP001204798"/>
    </source>
</evidence>
<proteinExistence type="predicted"/>
<gene>
    <name evidence="2" type="ORF">M2350_002233</name>
</gene>